<dbReference type="GO" id="GO:0036464">
    <property type="term" value="C:cytoplasmic ribonucleoprotein granule"/>
    <property type="evidence" value="ECO:0007669"/>
    <property type="project" value="EnsemblMetazoa"/>
</dbReference>
<name>B4MSK5_DROWI</name>
<accession>B4MSK5</accession>
<protein>
    <recommendedName>
        <fullName evidence="2">OTU domain-containing protein</fullName>
    </recommendedName>
</protein>
<dbReference type="FunCoup" id="B4MSK5">
    <property type="interactions" value="233"/>
</dbReference>
<dbReference type="InterPro" id="IPR003323">
    <property type="entry name" value="OTU_dom"/>
</dbReference>
<feature type="compositionally biased region" description="Low complexity" evidence="1">
    <location>
        <begin position="603"/>
        <end position="619"/>
    </location>
</feature>
<evidence type="ECO:0000313" key="3">
    <source>
        <dbReference type="EMBL" id="EDW75094.2"/>
    </source>
</evidence>
<dbReference type="EMBL" id="CH963851">
    <property type="protein sequence ID" value="EDW75094.2"/>
    <property type="molecule type" value="Genomic_DNA"/>
</dbReference>
<dbReference type="SMR" id="B4MSK5"/>
<dbReference type="GO" id="GO:0030723">
    <property type="term" value="P:ovarian fusome organization"/>
    <property type="evidence" value="ECO:0007669"/>
    <property type="project" value="EnsemblMetazoa"/>
</dbReference>
<dbReference type="AlphaFoldDB" id="B4MSK5"/>
<dbReference type="HOGENOM" id="CLU_308888_0_0_1"/>
<dbReference type="InterPro" id="IPR049769">
    <property type="entry name" value="OTU_OTU"/>
</dbReference>
<dbReference type="PANTHER" id="PTHR12419:SF115">
    <property type="entry name" value="PROTEIN OVARIAN TUMOR LOCUS-RELATED"/>
    <property type="match status" value="1"/>
</dbReference>
<dbReference type="GO" id="GO:0019099">
    <property type="term" value="P:female germ-line sex determination"/>
    <property type="evidence" value="ECO:0007669"/>
    <property type="project" value="EnsemblMetazoa"/>
</dbReference>
<dbReference type="GO" id="GO:2000738">
    <property type="term" value="P:positive regulation of stem cell differentiation"/>
    <property type="evidence" value="ECO:0007669"/>
    <property type="project" value="EnsemblMetazoa"/>
</dbReference>
<evidence type="ECO:0000313" key="4">
    <source>
        <dbReference type="Proteomes" id="UP000007798"/>
    </source>
</evidence>
<feature type="compositionally biased region" description="Pro residues" evidence="1">
    <location>
        <begin position="513"/>
        <end position="524"/>
    </location>
</feature>
<gene>
    <name evidence="3" type="primary">Dwil\GK19888</name>
    <name evidence="3" type="ORF">Dwil_GK19888</name>
</gene>
<organism evidence="3 4">
    <name type="scientific">Drosophila willistoni</name>
    <name type="common">Fruit fly</name>
    <dbReference type="NCBI Taxonomy" id="7260"/>
    <lineage>
        <taxon>Eukaryota</taxon>
        <taxon>Metazoa</taxon>
        <taxon>Ecdysozoa</taxon>
        <taxon>Arthropoda</taxon>
        <taxon>Hexapoda</taxon>
        <taxon>Insecta</taxon>
        <taxon>Pterygota</taxon>
        <taxon>Neoptera</taxon>
        <taxon>Endopterygota</taxon>
        <taxon>Diptera</taxon>
        <taxon>Brachycera</taxon>
        <taxon>Muscomorpha</taxon>
        <taxon>Ephydroidea</taxon>
        <taxon>Drosophilidae</taxon>
        <taxon>Drosophila</taxon>
        <taxon>Sophophora</taxon>
    </lineage>
</organism>
<evidence type="ECO:0000259" key="2">
    <source>
        <dbReference type="PROSITE" id="PS50802"/>
    </source>
</evidence>
<feature type="domain" description="OTU" evidence="2">
    <location>
        <begin position="30"/>
        <end position="151"/>
    </location>
</feature>
<dbReference type="Proteomes" id="UP000007798">
    <property type="component" value="Unassembled WGS sequence"/>
</dbReference>
<dbReference type="InterPro" id="IPR038765">
    <property type="entry name" value="Papain-like_cys_pep_sf"/>
</dbReference>
<dbReference type="GO" id="GO:0050821">
    <property type="term" value="P:protein stabilization"/>
    <property type="evidence" value="ECO:0007669"/>
    <property type="project" value="EnsemblMetazoa"/>
</dbReference>
<dbReference type="STRING" id="7260.B4MSK5"/>
<dbReference type="Pfam" id="PF02338">
    <property type="entry name" value="OTU"/>
    <property type="match status" value="1"/>
</dbReference>
<dbReference type="GO" id="GO:0048142">
    <property type="term" value="P:germarium-derived cystoblast division"/>
    <property type="evidence" value="ECO:0007669"/>
    <property type="project" value="EnsemblMetazoa"/>
</dbReference>
<dbReference type="InterPro" id="IPR050704">
    <property type="entry name" value="Peptidase_C85-like"/>
</dbReference>
<dbReference type="SUPFAM" id="SSF54001">
    <property type="entry name" value="Cysteine proteinases"/>
    <property type="match status" value="1"/>
</dbReference>
<dbReference type="OrthoDB" id="10017659at2759"/>
<proteinExistence type="predicted"/>
<keyword evidence="4" id="KW-1185">Reference proteome</keyword>
<feature type="region of interest" description="Disordered" evidence="1">
    <location>
        <begin position="603"/>
        <end position="689"/>
    </location>
</feature>
<dbReference type="PROSITE" id="PS50802">
    <property type="entry name" value="OTU"/>
    <property type="match status" value="1"/>
</dbReference>
<dbReference type="PANTHER" id="PTHR12419">
    <property type="entry name" value="OTU DOMAIN CONTAINING PROTEIN"/>
    <property type="match status" value="1"/>
</dbReference>
<dbReference type="Gene3D" id="3.90.70.80">
    <property type="match status" value="1"/>
</dbReference>
<dbReference type="GO" id="GO:0061060">
    <property type="term" value="P:negative regulation of peptidoglycan recognition protein signaling pathway"/>
    <property type="evidence" value="ECO:0007669"/>
    <property type="project" value="EnsemblMetazoa"/>
</dbReference>
<dbReference type="GO" id="GO:0003729">
    <property type="term" value="F:mRNA binding"/>
    <property type="evidence" value="ECO:0007669"/>
    <property type="project" value="EnsemblMetazoa"/>
</dbReference>
<dbReference type="GO" id="GO:0008236">
    <property type="term" value="F:serine-type peptidase activity"/>
    <property type="evidence" value="ECO:0007669"/>
    <property type="project" value="EnsemblMetazoa"/>
</dbReference>
<reference evidence="3 4" key="1">
    <citation type="journal article" date="2007" name="Nature">
        <title>Evolution of genes and genomes on the Drosophila phylogeny.</title>
        <authorList>
            <consortium name="Drosophila 12 Genomes Consortium"/>
            <person name="Clark A.G."/>
            <person name="Eisen M.B."/>
            <person name="Smith D.R."/>
            <person name="Bergman C.M."/>
            <person name="Oliver B."/>
            <person name="Markow T.A."/>
            <person name="Kaufman T.C."/>
            <person name="Kellis M."/>
            <person name="Gelbart W."/>
            <person name="Iyer V.N."/>
            <person name="Pollard D.A."/>
            <person name="Sackton T.B."/>
            <person name="Larracuente A.M."/>
            <person name="Singh N.D."/>
            <person name="Abad J.P."/>
            <person name="Abt D.N."/>
            <person name="Adryan B."/>
            <person name="Aguade M."/>
            <person name="Akashi H."/>
            <person name="Anderson W.W."/>
            <person name="Aquadro C.F."/>
            <person name="Ardell D.H."/>
            <person name="Arguello R."/>
            <person name="Artieri C.G."/>
            <person name="Barbash D.A."/>
            <person name="Barker D."/>
            <person name="Barsanti P."/>
            <person name="Batterham P."/>
            <person name="Batzoglou S."/>
            <person name="Begun D."/>
            <person name="Bhutkar A."/>
            <person name="Blanco E."/>
            <person name="Bosak S.A."/>
            <person name="Bradley R.K."/>
            <person name="Brand A.D."/>
            <person name="Brent M.R."/>
            <person name="Brooks A.N."/>
            <person name="Brown R.H."/>
            <person name="Butlin R.K."/>
            <person name="Caggese C."/>
            <person name="Calvi B.R."/>
            <person name="Bernardo de Carvalho A."/>
            <person name="Caspi A."/>
            <person name="Castrezana S."/>
            <person name="Celniker S.E."/>
            <person name="Chang J.L."/>
            <person name="Chapple C."/>
            <person name="Chatterji S."/>
            <person name="Chinwalla A."/>
            <person name="Civetta A."/>
            <person name="Clifton S.W."/>
            <person name="Comeron J.M."/>
            <person name="Costello J.C."/>
            <person name="Coyne J.A."/>
            <person name="Daub J."/>
            <person name="David R.G."/>
            <person name="Delcher A.L."/>
            <person name="Delehaunty K."/>
            <person name="Do C.B."/>
            <person name="Ebling H."/>
            <person name="Edwards K."/>
            <person name="Eickbush T."/>
            <person name="Evans J.D."/>
            <person name="Filipski A."/>
            <person name="Findeiss S."/>
            <person name="Freyhult E."/>
            <person name="Fulton L."/>
            <person name="Fulton R."/>
            <person name="Garcia A.C."/>
            <person name="Gardiner A."/>
            <person name="Garfield D.A."/>
            <person name="Garvin B.E."/>
            <person name="Gibson G."/>
            <person name="Gilbert D."/>
            <person name="Gnerre S."/>
            <person name="Godfrey J."/>
            <person name="Good R."/>
            <person name="Gotea V."/>
            <person name="Gravely B."/>
            <person name="Greenberg A.J."/>
            <person name="Griffiths-Jones S."/>
            <person name="Gross S."/>
            <person name="Guigo R."/>
            <person name="Gustafson E.A."/>
            <person name="Haerty W."/>
            <person name="Hahn M.W."/>
            <person name="Halligan D.L."/>
            <person name="Halpern A.L."/>
            <person name="Halter G.M."/>
            <person name="Han M.V."/>
            <person name="Heger A."/>
            <person name="Hillier L."/>
            <person name="Hinrichs A.S."/>
            <person name="Holmes I."/>
            <person name="Hoskins R.A."/>
            <person name="Hubisz M.J."/>
            <person name="Hultmark D."/>
            <person name="Huntley M.A."/>
            <person name="Jaffe D.B."/>
            <person name="Jagadeeshan S."/>
            <person name="Jeck W.R."/>
            <person name="Johnson J."/>
            <person name="Jones C.D."/>
            <person name="Jordan W.C."/>
            <person name="Karpen G.H."/>
            <person name="Kataoka E."/>
            <person name="Keightley P.D."/>
            <person name="Kheradpour P."/>
            <person name="Kirkness E.F."/>
            <person name="Koerich L.B."/>
            <person name="Kristiansen K."/>
            <person name="Kudrna D."/>
            <person name="Kulathinal R.J."/>
            <person name="Kumar S."/>
            <person name="Kwok R."/>
            <person name="Lander E."/>
            <person name="Langley C.H."/>
            <person name="Lapoint R."/>
            <person name="Lazzaro B.P."/>
            <person name="Lee S.J."/>
            <person name="Levesque L."/>
            <person name="Li R."/>
            <person name="Lin C.F."/>
            <person name="Lin M.F."/>
            <person name="Lindblad-Toh K."/>
            <person name="Llopart A."/>
            <person name="Long M."/>
            <person name="Low L."/>
            <person name="Lozovsky E."/>
            <person name="Lu J."/>
            <person name="Luo M."/>
            <person name="Machado C.A."/>
            <person name="Makalowski W."/>
            <person name="Marzo M."/>
            <person name="Matsuda M."/>
            <person name="Matzkin L."/>
            <person name="McAllister B."/>
            <person name="McBride C.S."/>
            <person name="McKernan B."/>
            <person name="McKernan K."/>
            <person name="Mendez-Lago M."/>
            <person name="Minx P."/>
            <person name="Mollenhauer M.U."/>
            <person name="Montooth K."/>
            <person name="Mount S.M."/>
            <person name="Mu X."/>
            <person name="Myers E."/>
            <person name="Negre B."/>
            <person name="Newfeld S."/>
            <person name="Nielsen R."/>
            <person name="Noor M.A."/>
            <person name="O'Grady P."/>
            <person name="Pachter L."/>
            <person name="Papaceit M."/>
            <person name="Parisi M.J."/>
            <person name="Parisi M."/>
            <person name="Parts L."/>
            <person name="Pedersen J.S."/>
            <person name="Pesole G."/>
            <person name="Phillippy A.M."/>
            <person name="Ponting C.P."/>
            <person name="Pop M."/>
            <person name="Porcelli D."/>
            <person name="Powell J.R."/>
            <person name="Prohaska S."/>
            <person name="Pruitt K."/>
            <person name="Puig M."/>
            <person name="Quesneville H."/>
            <person name="Ram K.R."/>
            <person name="Rand D."/>
            <person name="Rasmussen M.D."/>
            <person name="Reed L.K."/>
            <person name="Reenan R."/>
            <person name="Reily A."/>
            <person name="Remington K.A."/>
            <person name="Rieger T.T."/>
            <person name="Ritchie M.G."/>
            <person name="Robin C."/>
            <person name="Rogers Y.H."/>
            <person name="Rohde C."/>
            <person name="Rozas J."/>
            <person name="Rubenfield M.J."/>
            <person name="Ruiz A."/>
            <person name="Russo S."/>
            <person name="Salzberg S.L."/>
            <person name="Sanchez-Gracia A."/>
            <person name="Saranga D.J."/>
            <person name="Sato H."/>
            <person name="Schaeffer S.W."/>
            <person name="Schatz M.C."/>
            <person name="Schlenke T."/>
            <person name="Schwartz R."/>
            <person name="Segarra C."/>
            <person name="Singh R.S."/>
            <person name="Sirot L."/>
            <person name="Sirota M."/>
            <person name="Sisneros N.B."/>
            <person name="Smith C.D."/>
            <person name="Smith T.F."/>
            <person name="Spieth J."/>
            <person name="Stage D.E."/>
            <person name="Stark A."/>
            <person name="Stephan W."/>
            <person name="Strausberg R.L."/>
            <person name="Strempel S."/>
            <person name="Sturgill D."/>
            <person name="Sutton G."/>
            <person name="Sutton G.G."/>
            <person name="Tao W."/>
            <person name="Teichmann S."/>
            <person name="Tobari Y.N."/>
            <person name="Tomimura Y."/>
            <person name="Tsolas J.M."/>
            <person name="Valente V.L."/>
            <person name="Venter E."/>
            <person name="Venter J.C."/>
            <person name="Vicario S."/>
            <person name="Vieira F.G."/>
            <person name="Vilella A.J."/>
            <person name="Villasante A."/>
            <person name="Walenz B."/>
            <person name="Wang J."/>
            <person name="Wasserman M."/>
            <person name="Watts T."/>
            <person name="Wilson D."/>
            <person name="Wilson R.K."/>
            <person name="Wing R.A."/>
            <person name="Wolfner M.F."/>
            <person name="Wong A."/>
            <person name="Wong G.K."/>
            <person name="Wu C.I."/>
            <person name="Wu G."/>
            <person name="Yamamoto D."/>
            <person name="Yang H.P."/>
            <person name="Yang S.P."/>
            <person name="Yorke J.A."/>
            <person name="Yoshida K."/>
            <person name="Zdobnov E."/>
            <person name="Zhang P."/>
            <person name="Zhang Y."/>
            <person name="Zimin A.V."/>
            <person name="Baldwin J."/>
            <person name="Abdouelleil A."/>
            <person name="Abdulkadir J."/>
            <person name="Abebe A."/>
            <person name="Abera B."/>
            <person name="Abreu J."/>
            <person name="Acer S.C."/>
            <person name="Aftuck L."/>
            <person name="Alexander A."/>
            <person name="An P."/>
            <person name="Anderson E."/>
            <person name="Anderson S."/>
            <person name="Arachi H."/>
            <person name="Azer M."/>
            <person name="Bachantsang P."/>
            <person name="Barry A."/>
            <person name="Bayul T."/>
            <person name="Berlin A."/>
            <person name="Bessette D."/>
            <person name="Bloom T."/>
            <person name="Blye J."/>
            <person name="Boguslavskiy L."/>
            <person name="Bonnet C."/>
            <person name="Boukhgalter B."/>
            <person name="Bourzgui I."/>
            <person name="Brown A."/>
            <person name="Cahill P."/>
            <person name="Channer S."/>
            <person name="Cheshatsang Y."/>
            <person name="Chuda L."/>
            <person name="Citroen M."/>
            <person name="Collymore A."/>
            <person name="Cooke P."/>
            <person name="Costello M."/>
            <person name="D'Aco K."/>
            <person name="Daza R."/>
            <person name="De Haan G."/>
            <person name="DeGray S."/>
            <person name="DeMaso C."/>
            <person name="Dhargay N."/>
            <person name="Dooley K."/>
            <person name="Dooley E."/>
            <person name="Doricent M."/>
            <person name="Dorje P."/>
            <person name="Dorjee K."/>
            <person name="Dupes A."/>
            <person name="Elong R."/>
            <person name="Falk J."/>
            <person name="Farina A."/>
            <person name="Faro S."/>
            <person name="Ferguson D."/>
            <person name="Fisher S."/>
            <person name="Foley C.D."/>
            <person name="Franke A."/>
            <person name="Friedrich D."/>
            <person name="Gadbois L."/>
            <person name="Gearin G."/>
            <person name="Gearin C.R."/>
            <person name="Giannoukos G."/>
            <person name="Goode T."/>
            <person name="Graham J."/>
            <person name="Grandbois E."/>
            <person name="Grewal S."/>
            <person name="Gyaltsen K."/>
            <person name="Hafez N."/>
            <person name="Hagos B."/>
            <person name="Hall J."/>
            <person name="Henson C."/>
            <person name="Hollinger A."/>
            <person name="Honan T."/>
            <person name="Huard M.D."/>
            <person name="Hughes L."/>
            <person name="Hurhula B."/>
            <person name="Husby M.E."/>
            <person name="Kamat A."/>
            <person name="Kanga B."/>
            <person name="Kashin S."/>
            <person name="Khazanovich D."/>
            <person name="Kisner P."/>
            <person name="Lance K."/>
            <person name="Lara M."/>
            <person name="Lee W."/>
            <person name="Lennon N."/>
            <person name="Letendre F."/>
            <person name="LeVine R."/>
            <person name="Lipovsky A."/>
            <person name="Liu X."/>
            <person name="Liu J."/>
            <person name="Liu S."/>
            <person name="Lokyitsang T."/>
            <person name="Lokyitsang Y."/>
            <person name="Lubonja R."/>
            <person name="Lui A."/>
            <person name="MacDonald P."/>
            <person name="Magnisalis V."/>
            <person name="Maru K."/>
            <person name="Matthews C."/>
            <person name="McCusker W."/>
            <person name="McDonough S."/>
            <person name="Mehta T."/>
            <person name="Meldrim J."/>
            <person name="Meneus L."/>
            <person name="Mihai O."/>
            <person name="Mihalev A."/>
            <person name="Mihova T."/>
            <person name="Mittelman R."/>
            <person name="Mlenga V."/>
            <person name="Montmayeur A."/>
            <person name="Mulrain L."/>
            <person name="Navidi A."/>
            <person name="Naylor J."/>
            <person name="Negash T."/>
            <person name="Nguyen T."/>
            <person name="Nguyen N."/>
            <person name="Nicol R."/>
            <person name="Norbu C."/>
            <person name="Norbu N."/>
            <person name="Novod N."/>
            <person name="O'Neill B."/>
            <person name="Osman S."/>
            <person name="Markiewicz E."/>
            <person name="Oyono O.L."/>
            <person name="Patti C."/>
            <person name="Phunkhang P."/>
            <person name="Pierre F."/>
            <person name="Priest M."/>
            <person name="Raghuraman S."/>
            <person name="Rege F."/>
            <person name="Reyes R."/>
            <person name="Rise C."/>
            <person name="Rogov P."/>
            <person name="Ross K."/>
            <person name="Ryan E."/>
            <person name="Settipalli S."/>
            <person name="Shea T."/>
            <person name="Sherpa N."/>
            <person name="Shi L."/>
            <person name="Shih D."/>
            <person name="Sparrow T."/>
            <person name="Spaulding J."/>
            <person name="Stalker J."/>
            <person name="Stange-Thomann N."/>
            <person name="Stavropoulos S."/>
            <person name="Stone C."/>
            <person name="Strader C."/>
            <person name="Tesfaye S."/>
            <person name="Thomson T."/>
            <person name="Thoulutsang Y."/>
            <person name="Thoulutsang D."/>
            <person name="Topham K."/>
            <person name="Topping I."/>
            <person name="Tsamla T."/>
            <person name="Vassiliev H."/>
            <person name="Vo A."/>
            <person name="Wangchuk T."/>
            <person name="Wangdi T."/>
            <person name="Weiand M."/>
            <person name="Wilkinson J."/>
            <person name="Wilson A."/>
            <person name="Yadav S."/>
            <person name="Young G."/>
            <person name="Yu Q."/>
            <person name="Zembek L."/>
            <person name="Zhong D."/>
            <person name="Zimmer A."/>
            <person name="Zwirko Z."/>
            <person name="Jaffe D.B."/>
            <person name="Alvarez P."/>
            <person name="Brockman W."/>
            <person name="Butler J."/>
            <person name="Chin C."/>
            <person name="Gnerre S."/>
            <person name="Grabherr M."/>
            <person name="Kleber M."/>
            <person name="Mauceli E."/>
            <person name="MacCallum I."/>
        </authorList>
    </citation>
    <scope>NUCLEOTIDE SEQUENCE [LARGE SCALE GENOMIC DNA]</scope>
    <source>
        <strain evidence="4">Tucson 14030-0811.24</strain>
    </source>
</reference>
<sequence length="833" mass="94328">MMQQQLQRPITSGSRQAPDPYDQFLESRCLYRKHTARDASSLFRVIAEQMYDTQMLNYEVRLECVRFMTLKRRIFAQDVSGDFDSYLHDMTKPKTYGTMLELRAMCCMYRRNVILFEPFNMGTIVTFNSRYRDYFRIFYTNENHFDSVYQLDYVQMGAICQSITYKLLYTMLFKLPDVSYAVERMLHPHTLEWGTCDVDVDKRGYILRIRCYDGRIFQLDLPENTKCILENYKMCSFHNNLLPLQRGSYNGAQVKFDHNENLQSTTGQNNGNELQQMCPNRFVSCVRQLLDDGITPFPYKVAKSLDPYMYRNVEFDCWNDVRKEAKRFNSYAGDYDFKVPYESMHPLPPDEFRPWTLPHRCQRQLQRLQLSKFISKSNKLHKWKKNKMFDMSNYFEATKCDIVQMHQYIQMDHCYHMIPVPAIHTHFMNYLPMQPGGPNNAITPDGQVVPAWATGSPLAIHEEFQYPIVPPPPPPGQSGGAPVPADGNCLFMPFGGPYGPPPPAIPTLSLQPQPLPLSMPPPQYLPSFSHQMPPPPATSSTSQSGAVEPRRSLHLNGGDLPADVGTLRYFYNMGVDMHLRMAHQLTPVEEMSVLNYNNNNTDQLQQQPQQQQQQQLHQNSTAEEKVNPSTTTTTPPPSPDANNNNNGTMLDPSNSAVAERTNHRSKHRNNATNLHSNNNKPRTKRPEHLKDLSDSHHQLVTAFLPTPTPSPNTNGKQFNFYGSPQAGPPMMATYVGPQIMQPPPPSAGPPGSAGAVPFYFHKSGGPPAANGQTHYGWGIAAAPPPPQLYESLNNHPVQETNNGNGQTAAPQAAAVVIPNGNAAIPSYGPSRHH</sequence>
<dbReference type="GO" id="GO:0030706">
    <property type="term" value="P:germarium-derived oocyte differentiation"/>
    <property type="evidence" value="ECO:0007669"/>
    <property type="project" value="EnsemblMetazoa"/>
</dbReference>
<evidence type="ECO:0000256" key="1">
    <source>
        <dbReference type="SAM" id="MobiDB-lite"/>
    </source>
</evidence>
<dbReference type="GO" id="GO:0005829">
    <property type="term" value="C:cytosol"/>
    <property type="evidence" value="ECO:0007669"/>
    <property type="project" value="EnsemblMetazoa"/>
</dbReference>
<dbReference type="GO" id="GO:0030036">
    <property type="term" value="P:actin cytoskeleton organization"/>
    <property type="evidence" value="ECO:0007669"/>
    <property type="project" value="EnsemblMetazoa"/>
</dbReference>
<dbReference type="GO" id="GO:0061578">
    <property type="term" value="F:K63-linked deubiquitinase activity"/>
    <property type="evidence" value="ECO:0007669"/>
    <property type="project" value="TreeGrafter"/>
</dbReference>
<dbReference type="CDD" id="cd22753">
    <property type="entry name" value="OTU_ALG13-like"/>
    <property type="match status" value="1"/>
</dbReference>
<dbReference type="GO" id="GO:0032877">
    <property type="term" value="P:positive regulation of DNA endoreduplication"/>
    <property type="evidence" value="ECO:0007669"/>
    <property type="project" value="EnsemblMetazoa"/>
</dbReference>
<dbReference type="InParanoid" id="B4MSK5"/>
<feature type="compositionally biased region" description="Polar residues" evidence="1">
    <location>
        <begin position="670"/>
        <end position="680"/>
    </location>
</feature>
<feature type="region of interest" description="Disordered" evidence="1">
    <location>
        <begin position="502"/>
        <end position="562"/>
    </location>
</feature>